<protein>
    <recommendedName>
        <fullName evidence="7">Integrase catalytic domain-containing protein</fullName>
    </recommendedName>
</protein>
<dbReference type="InterPro" id="IPR001584">
    <property type="entry name" value="Integrase_cat-core"/>
</dbReference>
<evidence type="ECO:0000256" key="2">
    <source>
        <dbReference type="ARBA" id="ARBA00022695"/>
    </source>
</evidence>
<proteinExistence type="predicted"/>
<dbReference type="InterPro" id="IPR040643">
    <property type="entry name" value="MLVIN_C"/>
</dbReference>
<keyword evidence="5" id="KW-0378">Hydrolase</keyword>
<dbReference type="Ensembl" id="ENSRNOT00000159212.1">
    <property type="protein sequence ID" value="ENSRNOP00000106629.1"/>
    <property type="gene ID" value="ENSRNOG00000087228.1"/>
</dbReference>
<dbReference type="Proteomes" id="UP000002494">
    <property type="component" value="Chromosome 2"/>
</dbReference>
<dbReference type="PROSITE" id="PS50994">
    <property type="entry name" value="INTEGRASE"/>
    <property type="match status" value="1"/>
</dbReference>
<dbReference type="InterPro" id="IPR036397">
    <property type="entry name" value="RNaseH_sf"/>
</dbReference>
<organism evidence="8 9">
    <name type="scientific">Rattus norvegicus</name>
    <name type="common">Rat</name>
    <dbReference type="NCBI Taxonomy" id="10116"/>
    <lineage>
        <taxon>Eukaryota</taxon>
        <taxon>Metazoa</taxon>
        <taxon>Chordata</taxon>
        <taxon>Craniata</taxon>
        <taxon>Vertebrata</taxon>
        <taxon>Euteleostomi</taxon>
        <taxon>Mammalia</taxon>
        <taxon>Eutheria</taxon>
        <taxon>Euarchontoglires</taxon>
        <taxon>Glires</taxon>
        <taxon>Rodentia</taxon>
        <taxon>Myomorpha</taxon>
        <taxon>Muroidea</taxon>
        <taxon>Muridae</taxon>
        <taxon>Murinae</taxon>
        <taxon>Rattus</taxon>
    </lineage>
</organism>
<dbReference type="GeneTree" id="ENSGT00940000164768"/>
<reference evidence="8" key="2">
    <citation type="submission" date="2025-08" db="UniProtKB">
        <authorList>
            <consortium name="Ensembl"/>
        </authorList>
    </citation>
    <scope>IDENTIFICATION</scope>
    <source>
        <strain evidence="8">Brown Norway</strain>
    </source>
</reference>
<dbReference type="SUPFAM" id="SSF53098">
    <property type="entry name" value="Ribonuclease H-like"/>
    <property type="match status" value="1"/>
</dbReference>
<keyword evidence="1" id="KW-0808">Transferase</keyword>
<sequence>MYGHKYLLVFIDTFSGWVEAFPTKHETAKVVTKKLLEEIFPSPSLAAHLQALQIVQRDIWKPLAAAYQDRLEQPTVPHPFQIGDTVWVRRHQTKNLEPRWKGPYTVLLTTPTALKVDGIAAWIHASHAKAARPEETADHNIAPQTWKAQRTQNPLKLRFSRC</sequence>
<evidence type="ECO:0000259" key="7">
    <source>
        <dbReference type="PROSITE" id="PS50994"/>
    </source>
</evidence>
<evidence type="ECO:0000313" key="8">
    <source>
        <dbReference type="Ensembl" id="ENSRNOP00000106629.1"/>
    </source>
</evidence>
<accession>A0ABK0LLJ2</accession>
<dbReference type="PANTHER" id="PTHR41694">
    <property type="entry name" value="ENDOGENOUS RETROVIRUS GROUP K MEMBER POL PROTEIN"/>
    <property type="match status" value="1"/>
</dbReference>
<keyword evidence="3" id="KW-0540">Nuclease</keyword>
<dbReference type="Gene3D" id="3.30.420.10">
    <property type="entry name" value="Ribonuclease H-like superfamily/Ribonuclease H"/>
    <property type="match status" value="1"/>
</dbReference>
<evidence type="ECO:0000256" key="6">
    <source>
        <dbReference type="ARBA" id="ARBA00022918"/>
    </source>
</evidence>
<dbReference type="Gene3D" id="2.30.30.850">
    <property type="match status" value="1"/>
</dbReference>
<dbReference type="Pfam" id="PF18697">
    <property type="entry name" value="MLVIN_C"/>
    <property type="match status" value="1"/>
</dbReference>
<evidence type="ECO:0000256" key="4">
    <source>
        <dbReference type="ARBA" id="ARBA00022759"/>
    </source>
</evidence>
<name>A0ABK0LLJ2_RAT</name>
<dbReference type="PANTHER" id="PTHR41694:SF5">
    <property type="entry name" value="RIBONUCLEASE H"/>
    <property type="match status" value="1"/>
</dbReference>
<evidence type="ECO:0000256" key="1">
    <source>
        <dbReference type="ARBA" id="ARBA00022679"/>
    </source>
</evidence>
<feature type="domain" description="Integrase catalytic" evidence="7">
    <location>
        <begin position="1"/>
        <end position="162"/>
    </location>
</feature>
<reference evidence="8" key="3">
    <citation type="submission" date="2025-09" db="UniProtKB">
        <authorList>
            <consortium name="Ensembl"/>
        </authorList>
    </citation>
    <scope>IDENTIFICATION</scope>
    <source>
        <strain evidence="8">Brown Norway</strain>
    </source>
</reference>
<dbReference type="InterPro" id="IPR012337">
    <property type="entry name" value="RNaseH-like_sf"/>
</dbReference>
<keyword evidence="4" id="KW-0255">Endonuclease</keyword>
<keyword evidence="6" id="KW-0695">RNA-directed DNA polymerase</keyword>
<evidence type="ECO:0000256" key="3">
    <source>
        <dbReference type="ARBA" id="ARBA00022722"/>
    </source>
</evidence>
<reference evidence="8" key="1">
    <citation type="submission" date="2024-01" db="EMBL/GenBank/DDBJ databases">
        <title>GRCr8: a new rat reference genome assembly contstructed from accurate long reads and long range scaffolding.</title>
        <authorList>
            <person name="Doris P.A."/>
            <person name="Kalbfleisch T."/>
            <person name="Li K."/>
            <person name="Howe K."/>
            <person name="Wood J."/>
        </authorList>
    </citation>
    <scope>NUCLEOTIDE SEQUENCE [LARGE SCALE GENOMIC DNA]</scope>
    <source>
        <strain evidence="8">Brown Norway</strain>
    </source>
</reference>
<keyword evidence="2" id="KW-0548">Nucleotidyltransferase</keyword>
<evidence type="ECO:0000256" key="5">
    <source>
        <dbReference type="ARBA" id="ARBA00022801"/>
    </source>
</evidence>
<evidence type="ECO:0000313" key="9">
    <source>
        <dbReference type="Proteomes" id="UP000002494"/>
    </source>
</evidence>
<keyword evidence="9" id="KW-1185">Reference proteome</keyword>